<sequence length="407" mass="46809">MDAIRECCAGLDVHQKTVVACILTGDVEAKPKSLIQTFGTTTKELLQLQDWLLEHGCQEVAMESTGVLWKPVWNVLESTCNLVLANARRIKNIPGRKTDKKDAHWIAQLHRCGLIEPSVVLPEHMRDLRDWTRYRVKLVQAITAEKNRIHKMLQDANIKLSSFMSDVFGVSGRLLLQKLMDGEVLEENEIKSIVKTRLKQKVPELIEALNGKLRVHHRKLMTFHWKHLTYLEEQVEQLETQIDRELSIYKEEIDWLDSIPGIERDTAAAIFAEIGPNIHERFPTEEQWAGICPGNNESAGKIKKTKSPQGNKYLKRALTQASWANDKSQNRIGQHFRRIRKRRGDKKASVATAHLILRIIYAMMKNKSAYKEIDVPERTPNEKTLNYYLKQIQDMGFEIKVSSTETS</sequence>
<dbReference type="InterPro" id="IPR047650">
    <property type="entry name" value="Transpos_IS110"/>
</dbReference>
<reference evidence="3 4" key="1">
    <citation type="submission" date="2016-05" db="EMBL/GenBank/DDBJ databases">
        <title>Paenibacillus sp. 1ZS3-15 nov., isolated from the rhizosphere soil.</title>
        <authorList>
            <person name="Zhang X.X."/>
            <person name="Zhang J."/>
        </authorList>
    </citation>
    <scope>NUCLEOTIDE SEQUENCE [LARGE SCALE GENOMIC DNA]</scope>
    <source>
        <strain evidence="3 4">1ZS3-15</strain>
    </source>
</reference>
<evidence type="ECO:0000313" key="3">
    <source>
        <dbReference type="EMBL" id="OAS16549.1"/>
    </source>
</evidence>
<evidence type="ECO:0000259" key="2">
    <source>
        <dbReference type="Pfam" id="PF02371"/>
    </source>
</evidence>
<keyword evidence="4" id="KW-1185">Reference proteome</keyword>
<organism evidence="3 4">
    <name type="scientific">Paenibacillus oryzisoli</name>
    <dbReference type="NCBI Taxonomy" id="1850517"/>
    <lineage>
        <taxon>Bacteria</taxon>
        <taxon>Bacillati</taxon>
        <taxon>Bacillota</taxon>
        <taxon>Bacilli</taxon>
        <taxon>Bacillales</taxon>
        <taxon>Paenibacillaceae</taxon>
        <taxon>Paenibacillus</taxon>
    </lineage>
</organism>
<dbReference type="PANTHER" id="PTHR33055">
    <property type="entry name" value="TRANSPOSASE FOR INSERTION SEQUENCE ELEMENT IS1111A"/>
    <property type="match status" value="1"/>
</dbReference>
<comment type="caution">
    <text evidence="3">The sequence shown here is derived from an EMBL/GenBank/DDBJ whole genome shotgun (WGS) entry which is preliminary data.</text>
</comment>
<dbReference type="Pfam" id="PF02371">
    <property type="entry name" value="Transposase_20"/>
    <property type="match status" value="1"/>
</dbReference>
<dbReference type="GO" id="GO:0006313">
    <property type="term" value="P:DNA transposition"/>
    <property type="evidence" value="ECO:0007669"/>
    <property type="project" value="InterPro"/>
</dbReference>
<evidence type="ECO:0000259" key="1">
    <source>
        <dbReference type="Pfam" id="PF01548"/>
    </source>
</evidence>
<dbReference type="Proteomes" id="UP000078454">
    <property type="component" value="Unassembled WGS sequence"/>
</dbReference>
<evidence type="ECO:0000313" key="4">
    <source>
        <dbReference type="Proteomes" id="UP000078454"/>
    </source>
</evidence>
<dbReference type="GO" id="GO:0003677">
    <property type="term" value="F:DNA binding"/>
    <property type="evidence" value="ECO:0007669"/>
    <property type="project" value="InterPro"/>
</dbReference>
<gene>
    <name evidence="3" type="ORF">A8708_20655</name>
</gene>
<dbReference type="InterPro" id="IPR002525">
    <property type="entry name" value="Transp_IS110-like_N"/>
</dbReference>
<feature type="domain" description="Transposase IS110-like N-terminal" evidence="1">
    <location>
        <begin position="9"/>
        <end position="156"/>
    </location>
</feature>
<feature type="domain" description="Transposase IS116/IS110/IS902 C-terminal" evidence="2">
    <location>
        <begin position="256"/>
        <end position="326"/>
    </location>
</feature>
<dbReference type="InterPro" id="IPR003346">
    <property type="entry name" value="Transposase_20"/>
</dbReference>
<proteinExistence type="predicted"/>
<dbReference type="NCBIfam" id="NF033542">
    <property type="entry name" value="transpos_IS110"/>
    <property type="match status" value="1"/>
</dbReference>
<protein>
    <submittedName>
        <fullName evidence="3">Transposase</fullName>
    </submittedName>
</protein>
<dbReference type="Pfam" id="PF01548">
    <property type="entry name" value="DEDD_Tnp_IS110"/>
    <property type="match status" value="1"/>
</dbReference>
<dbReference type="STRING" id="1850517.A8708_20655"/>
<dbReference type="PANTHER" id="PTHR33055:SF15">
    <property type="entry name" value="TRANSPOSASE-RELATED"/>
    <property type="match status" value="1"/>
</dbReference>
<dbReference type="OrthoDB" id="9815354at2"/>
<dbReference type="AlphaFoldDB" id="A0A198A4Z6"/>
<accession>A0A198A4Z6</accession>
<name>A0A198A4Z6_9BACL</name>
<dbReference type="GO" id="GO:0004803">
    <property type="term" value="F:transposase activity"/>
    <property type="evidence" value="ECO:0007669"/>
    <property type="project" value="InterPro"/>
</dbReference>
<dbReference type="EMBL" id="LYPB01000076">
    <property type="protein sequence ID" value="OAS16549.1"/>
    <property type="molecule type" value="Genomic_DNA"/>
</dbReference>